<feature type="compositionally biased region" description="Polar residues" evidence="1">
    <location>
        <begin position="74"/>
        <end position="86"/>
    </location>
</feature>
<reference evidence="3 4" key="1">
    <citation type="journal article" date="2020" name="ISME J.">
        <title>Uncovering the hidden diversity of litter-decomposition mechanisms in mushroom-forming fungi.</title>
        <authorList>
            <person name="Floudas D."/>
            <person name="Bentzer J."/>
            <person name="Ahren D."/>
            <person name="Johansson T."/>
            <person name="Persson P."/>
            <person name="Tunlid A."/>
        </authorList>
    </citation>
    <scope>NUCLEOTIDE SEQUENCE [LARGE SCALE GENOMIC DNA]</scope>
    <source>
        <strain evidence="3 4">CBS 661.87</strain>
    </source>
</reference>
<dbReference type="AlphaFoldDB" id="A0A8H5H3Y4"/>
<feature type="chain" id="PRO_5034508723" description="Secreted protein" evidence="2">
    <location>
        <begin position="24"/>
        <end position="115"/>
    </location>
</feature>
<feature type="compositionally biased region" description="Polar residues" evidence="1">
    <location>
        <begin position="97"/>
        <end position="115"/>
    </location>
</feature>
<feature type="signal peptide" evidence="2">
    <location>
        <begin position="1"/>
        <end position="23"/>
    </location>
</feature>
<keyword evidence="2" id="KW-0732">Signal</keyword>
<dbReference type="Proteomes" id="UP000565441">
    <property type="component" value="Unassembled WGS sequence"/>
</dbReference>
<comment type="caution">
    <text evidence="3">The sequence shown here is derived from an EMBL/GenBank/DDBJ whole genome shotgun (WGS) entry which is preliminary data.</text>
</comment>
<evidence type="ECO:0000313" key="3">
    <source>
        <dbReference type="EMBL" id="KAF5376105.1"/>
    </source>
</evidence>
<proteinExistence type="predicted"/>
<name>A0A8H5H3Y4_9AGAR</name>
<feature type="region of interest" description="Disordered" evidence="1">
    <location>
        <begin position="37"/>
        <end position="115"/>
    </location>
</feature>
<evidence type="ECO:0008006" key="5">
    <source>
        <dbReference type="Google" id="ProtNLM"/>
    </source>
</evidence>
<evidence type="ECO:0000256" key="2">
    <source>
        <dbReference type="SAM" id="SignalP"/>
    </source>
</evidence>
<sequence>MKFTLVIGLPLLIVAAATYATLGAPITAEQRLGVRGARHNDPLHAPVHPSQLSRESSLNNWDGGQSAAKAPANTGKTQGTGNTSKKPATMHPPVPPSQVSKDSSLLNWNGKSSSH</sequence>
<organism evidence="3 4">
    <name type="scientific">Tricholomella constricta</name>
    <dbReference type="NCBI Taxonomy" id="117010"/>
    <lineage>
        <taxon>Eukaryota</taxon>
        <taxon>Fungi</taxon>
        <taxon>Dikarya</taxon>
        <taxon>Basidiomycota</taxon>
        <taxon>Agaricomycotina</taxon>
        <taxon>Agaricomycetes</taxon>
        <taxon>Agaricomycetidae</taxon>
        <taxon>Agaricales</taxon>
        <taxon>Tricholomatineae</taxon>
        <taxon>Lyophyllaceae</taxon>
        <taxon>Tricholomella</taxon>
    </lineage>
</organism>
<evidence type="ECO:0000256" key="1">
    <source>
        <dbReference type="SAM" id="MobiDB-lite"/>
    </source>
</evidence>
<keyword evidence="4" id="KW-1185">Reference proteome</keyword>
<protein>
    <recommendedName>
        <fullName evidence="5">Secreted protein</fullName>
    </recommendedName>
</protein>
<gene>
    <name evidence="3" type="ORF">D9615_007744</name>
</gene>
<evidence type="ECO:0000313" key="4">
    <source>
        <dbReference type="Proteomes" id="UP000565441"/>
    </source>
</evidence>
<feature type="compositionally biased region" description="Polar residues" evidence="1">
    <location>
        <begin position="50"/>
        <end position="63"/>
    </location>
</feature>
<accession>A0A8H5H3Y4</accession>
<dbReference type="EMBL" id="JAACJP010000030">
    <property type="protein sequence ID" value="KAF5376105.1"/>
    <property type="molecule type" value="Genomic_DNA"/>
</dbReference>